<evidence type="ECO:0000313" key="3">
    <source>
        <dbReference type="Proteomes" id="UP001163882"/>
    </source>
</evidence>
<accession>A0ABY6IPE0</accession>
<proteinExistence type="predicted"/>
<protein>
    <submittedName>
        <fullName evidence="2">LON peptidase substrate-binding domain-containing protein</fullName>
    </submittedName>
</protein>
<keyword evidence="3" id="KW-1185">Reference proteome</keyword>
<dbReference type="SUPFAM" id="SSF88697">
    <property type="entry name" value="PUA domain-like"/>
    <property type="match status" value="1"/>
</dbReference>
<dbReference type="RefSeq" id="WP_264225975.1">
    <property type="nucleotide sequence ID" value="NZ_CP107716.1"/>
</dbReference>
<evidence type="ECO:0000313" key="2">
    <source>
        <dbReference type="EMBL" id="UYQ72341.1"/>
    </source>
</evidence>
<dbReference type="Gene3D" id="2.30.130.40">
    <property type="entry name" value="LON domain-like"/>
    <property type="match status" value="1"/>
</dbReference>
<gene>
    <name evidence="2" type="ORF">OF122_00690</name>
</gene>
<dbReference type="Pfam" id="PF02190">
    <property type="entry name" value="LON_substr_bdg"/>
    <property type="match status" value="1"/>
</dbReference>
<dbReference type="PANTHER" id="PTHR46732">
    <property type="entry name" value="ATP-DEPENDENT PROTEASE LA (LON) DOMAIN PROTEIN"/>
    <property type="match status" value="1"/>
</dbReference>
<dbReference type="InterPro" id="IPR003111">
    <property type="entry name" value="Lon_prtase_N"/>
</dbReference>
<dbReference type="PROSITE" id="PS51787">
    <property type="entry name" value="LON_N"/>
    <property type="match status" value="1"/>
</dbReference>
<dbReference type="InterPro" id="IPR046336">
    <property type="entry name" value="Lon_prtase_N_sf"/>
</dbReference>
<reference evidence="2" key="1">
    <citation type="submission" date="2022-10" db="EMBL/GenBank/DDBJ databases">
        <title>YIM 151497 complete genome.</title>
        <authorList>
            <person name="Chen X."/>
        </authorList>
    </citation>
    <scope>NUCLEOTIDE SEQUENCE</scope>
    <source>
        <strain evidence="2">YIM 151497</strain>
    </source>
</reference>
<dbReference type="EMBL" id="CP107716">
    <property type="protein sequence ID" value="UYQ72341.1"/>
    <property type="molecule type" value="Genomic_DNA"/>
</dbReference>
<dbReference type="InterPro" id="IPR015947">
    <property type="entry name" value="PUA-like_sf"/>
</dbReference>
<evidence type="ECO:0000259" key="1">
    <source>
        <dbReference type="PROSITE" id="PS51787"/>
    </source>
</evidence>
<name>A0ABY6IPE0_9HYPH</name>
<feature type="domain" description="Lon N-terminal" evidence="1">
    <location>
        <begin position="14"/>
        <end position="209"/>
    </location>
</feature>
<dbReference type="SMART" id="SM00464">
    <property type="entry name" value="LON"/>
    <property type="match status" value="1"/>
</dbReference>
<sequence>MRRPASISELPDMLALFPLSRALLLPGSHRPLNVFEPRFVAMVDDALAGNRMIGLIQPRDTAEEAPRGQVPLEKVGCIGRITHFEEQAESRYFIILEGVCRFTPIEELTTATPYRQARIDTTGFAADFTPELGEDAVDRPRLLTVLRAHAEFSDIEVDWDEIEDMATGELVDLAAMLGPYGGPEKQALLEARTLVERAETLMALAEIEMARARSGVVLQ</sequence>
<dbReference type="PANTHER" id="PTHR46732:SF8">
    <property type="entry name" value="ATP-DEPENDENT PROTEASE LA (LON) DOMAIN PROTEIN"/>
    <property type="match status" value="1"/>
</dbReference>
<dbReference type="Proteomes" id="UP001163882">
    <property type="component" value="Chromosome"/>
</dbReference>
<organism evidence="2 3">
    <name type="scientific">Pelagibacterium flavum</name>
    <dbReference type="NCBI Taxonomy" id="2984530"/>
    <lineage>
        <taxon>Bacteria</taxon>
        <taxon>Pseudomonadati</taxon>
        <taxon>Pseudomonadota</taxon>
        <taxon>Alphaproteobacteria</taxon>
        <taxon>Hyphomicrobiales</taxon>
        <taxon>Devosiaceae</taxon>
        <taxon>Pelagibacterium</taxon>
    </lineage>
</organism>